<feature type="domain" description="3-beta hydroxysteroid dehydrogenase/isomerase" evidence="1">
    <location>
        <begin position="28"/>
        <end position="107"/>
    </location>
</feature>
<dbReference type="SUPFAM" id="SSF51735">
    <property type="entry name" value="NAD(P)-binding Rossmann-fold domains"/>
    <property type="match status" value="1"/>
</dbReference>
<reference evidence="2" key="1">
    <citation type="submission" date="2018-05" db="EMBL/GenBank/DDBJ databases">
        <authorList>
            <person name="Lanie J.A."/>
            <person name="Ng W.-L."/>
            <person name="Kazmierczak K.M."/>
            <person name="Andrzejewski T.M."/>
            <person name="Davidsen T.M."/>
            <person name="Wayne K.J."/>
            <person name="Tettelin H."/>
            <person name="Glass J.I."/>
            <person name="Rusch D."/>
            <person name="Podicherti R."/>
            <person name="Tsui H.-C.T."/>
            <person name="Winkler M.E."/>
        </authorList>
    </citation>
    <scope>NUCLEOTIDE SEQUENCE</scope>
</reference>
<protein>
    <recommendedName>
        <fullName evidence="1">3-beta hydroxysteroid dehydrogenase/isomerase domain-containing protein</fullName>
    </recommendedName>
</protein>
<dbReference type="InterPro" id="IPR002225">
    <property type="entry name" value="3Beta_OHSteriod_DH/Estase"/>
</dbReference>
<dbReference type="Gene3D" id="3.40.50.720">
    <property type="entry name" value="NAD(P)-binding Rossmann-like Domain"/>
    <property type="match status" value="1"/>
</dbReference>
<dbReference type="Pfam" id="PF01073">
    <property type="entry name" value="3Beta_HSD"/>
    <property type="match status" value="1"/>
</dbReference>
<evidence type="ECO:0000259" key="1">
    <source>
        <dbReference type="Pfam" id="PF01073"/>
    </source>
</evidence>
<organism evidence="2">
    <name type="scientific">marine metagenome</name>
    <dbReference type="NCBI Taxonomy" id="408172"/>
    <lineage>
        <taxon>unclassified sequences</taxon>
        <taxon>metagenomes</taxon>
        <taxon>ecological metagenomes</taxon>
    </lineage>
</organism>
<dbReference type="GO" id="GO:0016616">
    <property type="term" value="F:oxidoreductase activity, acting on the CH-OH group of donors, NAD or NADP as acceptor"/>
    <property type="evidence" value="ECO:0007669"/>
    <property type="project" value="InterPro"/>
</dbReference>
<feature type="non-terminal residue" evidence="2">
    <location>
        <position position="127"/>
    </location>
</feature>
<accession>A0A381WIB7</accession>
<dbReference type="EMBL" id="UINC01011850">
    <property type="protein sequence ID" value="SVA52041.1"/>
    <property type="molecule type" value="Genomic_DNA"/>
</dbReference>
<dbReference type="AlphaFoldDB" id="A0A381WIB7"/>
<sequence length="127" mass="13980">MLGPYVERVLQNDHDLLLTDVDDKYDGCNEYIQLDVSDLEGVISAAEGVDAIVNLSVLRLDRQIAFDVNARGCYNMMKAAVQHGISRVVNTGPHFTIAGPNYEDFEFNISTEIPSQSGTGLYAHTKS</sequence>
<dbReference type="InterPro" id="IPR036291">
    <property type="entry name" value="NAD(P)-bd_dom_sf"/>
</dbReference>
<gene>
    <name evidence="2" type="ORF">METZ01_LOCUS104895</name>
</gene>
<dbReference type="GO" id="GO:0006694">
    <property type="term" value="P:steroid biosynthetic process"/>
    <property type="evidence" value="ECO:0007669"/>
    <property type="project" value="InterPro"/>
</dbReference>
<name>A0A381WIB7_9ZZZZ</name>
<evidence type="ECO:0000313" key="2">
    <source>
        <dbReference type="EMBL" id="SVA52041.1"/>
    </source>
</evidence>
<proteinExistence type="predicted"/>